<name>A0A2K8QNV1_9GAMM</name>
<gene>
    <name evidence="11" type="ORF">CVE23_15170</name>
</gene>
<comment type="subcellular location">
    <subcellularLocation>
        <location evidence="1">Cell inner membrane</location>
        <topology evidence="1">Single-pass membrane protein</topology>
    </subcellularLocation>
</comment>
<dbReference type="InterPro" id="IPR007690">
    <property type="entry name" value="T2SS_GspM"/>
</dbReference>
<dbReference type="GeneID" id="66565668"/>
<dbReference type="GO" id="GO:0015627">
    <property type="term" value="C:type II protein secretion system complex"/>
    <property type="evidence" value="ECO:0007669"/>
    <property type="project" value="InterPro"/>
</dbReference>
<comment type="function">
    <text evidence="10">Inner membrane component of the type II secretion system required for the energy-dependent secretion of extracellular factors such as proteases and toxins from the periplasm.</text>
</comment>
<dbReference type="InterPro" id="IPR023229">
    <property type="entry name" value="T2SS_M_periplasmic_sf"/>
</dbReference>
<evidence type="ECO:0000256" key="3">
    <source>
        <dbReference type="ARBA" id="ARBA00022448"/>
    </source>
</evidence>
<dbReference type="SUPFAM" id="SSF103054">
    <property type="entry name" value="General secretion pathway protein M, EpsM"/>
    <property type="match status" value="1"/>
</dbReference>
<dbReference type="PIRSF" id="PIRSF006291">
    <property type="entry name" value="GspM"/>
    <property type="match status" value="1"/>
</dbReference>
<dbReference type="GO" id="GO:0005886">
    <property type="term" value="C:plasma membrane"/>
    <property type="evidence" value="ECO:0007669"/>
    <property type="project" value="UniProtKB-SubCell"/>
</dbReference>
<dbReference type="KEGG" id="dfn:CVE23_15170"/>
<dbReference type="GO" id="GO:0015628">
    <property type="term" value="P:protein secretion by the type II secretion system"/>
    <property type="evidence" value="ECO:0007669"/>
    <property type="project" value="InterPro"/>
</dbReference>
<evidence type="ECO:0000256" key="6">
    <source>
        <dbReference type="ARBA" id="ARBA00022692"/>
    </source>
</evidence>
<keyword evidence="7 10" id="KW-0653">Protein transport</keyword>
<keyword evidence="8" id="KW-1133">Transmembrane helix</keyword>
<evidence type="ECO:0000256" key="2">
    <source>
        <dbReference type="ARBA" id="ARBA00010637"/>
    </source>
</evidence>
<evidence type="ECO:0000256" key="8">
    <source>
        <dbReference type="ARBA" id="ARBA00022989"/>
    </source>
</evidence>
<keyword evidence="4 10" id="KW-1003">Cell membrane</keyword>
<organism evidence="11 12">
    <name type="scientific">Dickeya fangzhongdai</name>
    <dbReference type="NCBI Taxonomy" id="1778540"/>
    <lineage>
        <taxon>Bacteria</taxon>
        <taxon>Pseudomonadati</taxon>
        <taxon>Pseudomonadota</taxon>
        <taxon>Gammaproteobacteria</taxon>
        <taxon>Enterobacterales</taxon>
        <taxon>Pectobacteriaceae</taxon>
        <taxon>Dickeya</taxon>
    </lineage>
</organism>
<evidence type="ECO:0000256" key="5">
    <source>
        <dbReference type="ARBA" id="ARBA00022519"/>
    </source>
</evidence>
<dbReference type="EMBL" id="CP025003">
    <property type="protein sequence ID" value="ATZ95199.1"/>
    <property type="molecule type" value="Genomic_DNA"/>
</dbReference>
<keyword evidence="3 10" id="KW-0813">Transport</keyword>
<reference evidence="12" key="1">
    <citation type="journal article" date="2018" name="Genome Announc.">
        <title>Complete genome sequence of a Dickeya fangzhongdai type strain causing bleeding canker of pear tree trunks.</title>
        <authorList>
            <person name="Zhao Y."/>
            <person name="Tian Y."/>
            <person name="Li X."/>
            <person name="Hu B."/>
        </authorList>
    </citation>
    <scope>NUCLEOTIDE SEQUENCE [LARGE SCALE GENOMIC DNA]</scope>
    <source>
        <strain evidence="12">DSM 101947</strain>
    </source>
</reference>
<dbReference type="Pfam" id="PF04612">
    <property type="entry name" value="T2SSM"/>
    <property type="match status" value="1"/>
</dbReference>
<comment type="similarity">
    <text evidence="2 10">Belongs to the GSP M family.</text>
</comment>
<keyword evidence="5 10" id="KW-0997">Cell inner membrane</keyword>
<dbReference type="Gene3D" id="3.30.1360.100">
    <property type="entry name" value="General secretion pathway protein M, EpsM"/>
    <property type="match status" value="1"/>
</dbReference>
<proteinExistence type="inferred from homology"/>
<evidence type="ECO:0000256" key="10">
    <source>
        <dbReference type="PIRNR" id="PIRNR006291"/>
    </source>
</evidence>
<dbReference type="AlphaFoldDB" id="A0A2K8QNV1"/>
<protein>
    <recommendedName>
        <fullName evidence="10">Type II secretion system protein M</fullName>
        <shortName evidence="10">T2SS protein M</shortName>
    </recommendedName>
    <alternativeName>
        <fullName evidence="10">General secretion pathway protein M</fullName>
    </alternativeName>
</protein>
<evidence type="ECO:0000256" key="7">
    <source>
        <dbReference type="ARBA" id="ARBA00022927"/>
    </source>
</evidence>
<dbReference type="Proteomes" id="UP000231901">
    <property type="component" value="Chromosome"/>
</dbReference>
<evidence type="ECO:0000313" key="12">
    <source>
        <dbReference type="Proteomes" id="UP000231901"/>
    </source>
</evidence>
<sequence length="162" mass="18777">MNELRRRWQIMSQRERMMTLACGGLVLLCLLYYLCWAPWQEQARQWRMTIDRERQTVRWMQQQAPRLPPTEGARRQIAGRDISLTVLVPQSAARYGITVLRMQPQESQVSVTLARSDFNNLLHWLAELEQKNGVITQGLDVTAVPNSAGMVEVTRLSLERVL</sequence>
<keyword evidence="12" id="KW-1185">Reference proteome</keyword>
<dbReference type="RefSeq" id="WP_038919710.1">
    <property type="nucleotide sequence ID" value="NZ_BMJF01000002.1"/>
</dbReference>
<evidence type="ECO:0000256" key="1">
    <source>
        <dbReference type="ARBA" id="ARBA00004377"/>
    </source>
</evidence>
<keyword evidence="6" id="KW-0812">Transmembrane</keyword>
<dbReference type="OrthoDB" id="6624834at2"/>
<accession>A0A2K8QNV1</accession>
<evidence type="ECO:0000256" key="4">
    <source>
        <dbReference type="ARBA" id="ARBA00022475"/>
    </source>
</evidence>
<keyword evidence="9 10" id="KW-0472">Membrane</keyword>
<evidence type="ECO:0000313" key="11">
    <source>
        <dbReference type="EMBL" id="ATZ95199.1"/>
    </source>
</evidence>
<evidence type="ECO:0000256" key="9">
    <source>
        <dbReference type="ARBA" id="ARBA00023136"/>
    </source>
</evidence>